<dbReference type="Proteomes" id="UP000247152">
    <property type="component" value="Unassembled WGS sequence"/>
</dbReference>
<sequence length="107" mass="11949">MTDKQARFLTHCRIPQIGSIIKEVINLLNIDLNFPIHPIIIDVLVHYVSKGIEKVEVRSFGLVISFSISIVLGYGSKDFGRVVIDETADIMDSDTGGFKMDFKVPVI</sequence>
<name>A0A317U653_9GAMM</name>
<proteinExistence type="predicted"/>
<gene>
    <name evidence="1" type="ORF">DGG96_03590</name>
</gene>
<dbReference type="EMBL" id="QHJG01000004">
    <property type="protein sequence ID" value="PWY57081.1"/>
    <property type="molecule type" value="Genomic_DNA"/>
</dbReference>
<reference evidence="1 2" key="1">
    <citation type="submission" date="2018-05" db="EMBL/GenBank/DDBJ databases">
        <title>Legionella qingyii sp.nov., whole genome shotgun sequence.</title>
        <authorList>
            <person name="Wu H."/>
            <person name="Zhu Q."/>
            <person name="Hu C."/>
        </authorList>
    </citation>
    <scope>NUCLEOTIDE SEQUENCE [LARGE SCALE GENOMIC DNA]</scope>
    <source>
        <strain evidence="1 2">HEB18</strain>
    </source>
</reference>
<comment type="caution">
    <text evidence="1">The sequence shown here is derived from an EMBL/GenBank/DDBJ whole genome shotgun (WGS) entry which is preliminary data.</text>
</comment>
<accession>A0A317U653</accession>
<evidence type="ECO:0000313" key="2">
    <source>
        <dbReference type="Proteomes" id="UP000247152"/>
    </source>
</evidence>
<protein>
    <submittedName>
        <fullName evidence="1">Uncharacterized protein</fullName>
    </submittedName>
</protein>
<organism evidence="1 2">
    <name type="scientific">Legionella qingyii</name>
    <dbReference type="NCBI Taxonomy" id="2184757"/>
    <lineage>
        <taxon>Bacteria</taxon>
        <taxon>Pseudomonadati</taxon>
        <taxon>Pseudomonadota</taxon>
        <taxon>Gammaproteobacteria</taxon>
        <taxon>Legionellales</taxon>
        <taxon>Legionellaceae</taxon>
        <taxon>Legionella</taxon>
    </lineage>
</organism>
<dbReference type="AlphaFoldDB" id="A0A317U653"/>
<evidence type="ECO:0000313" key="1">
    <source>
        <dbReference type="EMBL" id="PWY57081.1"/>
    </source>
</evidence>